<comment type="caution">
    <text evidence="4">The sequence shown here is derived from an EMBL/GenBank/DDBJ whole genome shotgun (WGS) entry which is preliminary data.</text>
</comment>
<protein>
    <submittedName>
        <fullName evidence="4">Uncharacterized protein</fullName>
    </submittedName>
</protein>
<dbReference type="OrthoDB" id="5350518at2"/>
<dbReference type="RefSeq" id="WP_138153200.1">
    <property type="nucleotide sequence ID" value="NZ_VANU01000005.1"/>
</dbReference>
<name>A0A5R8XYI9_9BACT</name>
<keyword evidence="3" id="KW-1133">Transmembrane helix</keyword>
<organism evidence="4 5">
    <name type="scientific">Arcobacter arenosus</name>
    <dbReference type="NCBI Taxonomy" id="2576037"/>
    <lineage>
        <taxon>Bacteria</taxon>
        <taxon>Pseudomonadati</taxon>
        <taxon>Campylobacterota</taxon>
        <taxon>Epsilonproteobacteria</taxon>
        <taxon>Campylobacterales</taxon>
        <taxon>Arcobacteraceae</taxon>
        <taxon>Arcobacter</taxon>
    </lineage>
</organism>
<evidence type="ECO:0000256" key="1">
    <source>
        <dbReference type="SAM" id="Coils"/>
    </source>
</evidence>
<dbReference type="Proteomes" id="UP000308901">
    <property type="component" value="Unassembled WGS sequence"/>
</dbReference>
<evidence type="ECO:0000256" key="2">
    <source>
        <dbReference type="SAM" id="MobiDB-lite"/>
    </source>
</evidence>
<keyword evidence="3" id="KW-0812">Transmembrane</keyword>
<dbReference type="EMBL" id="VANU01000005">
    <property type="protein sequence ID" value="TLP36946.1"/>
    <property type="molecule type" value="Genomic_DNA"/>
</dbReference>
<feature type="compositionally biased region" description="Low complexity" evidence="2">
    <location>
        <begin position="305"/>
        <end position="333"/>
    </location>
</feature>
<evidence type="ECO:0000313" key="5">
    <source>
        <dbReference type="Proteomes" id="UP000308901"/>
    </source>
</evidence>
<reference evidence="4 5" key="1">
    <citation type="submission" date="2019-05" db="EMBL/GenBank/DDBJ databases">
        <title>Arcobacter sp. nov., isolated from sea sediment.</title>
        <authorList>
            <person name="Kim W."/>
        </authorList>
    </citation>
    <scope>NUCLEOTIDE SEQUENCE [LARGE SCALE GENOMIC DNA]</scope>
    <source>
        <strain evidence="4 5">CAU 1517</strain>
    </source>
</reference>
<gene>
    <name evidence="4" type="ORF">FDK22_11930</name>
</gene>
<sequence length="506" mass="57740">MKKIYLILIFFINVYADTPPSFKVLDYYHFLCNGTDISRAENNYFMEAIPDSDYLDTSSENSSKLYNNLKTVYMKGIEFKCSPEKYSFEYDEPDNSDLLYFNENGNQIVWYKYNVIESDILYEDLGIPTGTPPSFKVLDYDHEYCGGSSTHSSNDYFMEAYPTTEYLPNNSTYYETKSFNNMHQVLKNGETYYCSENTSNFEYQNTNDSDLVYFKGNTTSLHAIVWYKYNVINEDIRTNDTSCQDIPDNNIFNGLKYQGKATDNSSCQSMYNDNGDGNGYQFVNTDLSGECLGFCYYNLPDSTDTENNTDNGDNNNSSNTDNTDTTNDNISDGTETELSDLIPYLDEVEEKNQNIKDSLDTLNNNLNTQFNSINSNNTNLNNTMSNLNTTLQTLNTKLDEIDNSENDDSNYDGLTDDFEINPSIDGELSNFQGDIENRLTNTFDTYSNVFGFGGYGSAPAPITFNAFGKTYTIFDIKYLNPYIDQIRNIFLVAAYIFGLFLVFKGV</sequence>
<keyword evidence="1" id="KW-0175">Coiled coil</keyword>
<accession>A0A5R8XYI9</accession>
<proteinExistence type="predicted"/>
<feature type="region of interest" description="Disordered" evidence="2">
    <location>
        <begin position="305"/>
        <end position="336"/>
    </location>
</feature>
<feature type="transmembrane region" description="Helical" evidence="3">
    <location>
        <begin position="486"/>
        <end position="503"/>
    </location>
</feature>
<evidence type="ECO:0000313" key="4">
    <source>
        <dbReference type="EMBL" id="TLP36946.1"/>
    </source>
</evidence>
<keyword evidence="3" id="KW-0472">Membrane</keyword>
<dbReference type="AlphaFoldDB" id="A0A5R8XYI9"/>
<feature type="coiled-coil region" evidence="1">
    <location>
        <begin position="345"/>
        <end position="404"/>
    </location>
</feature>
<evidence type="ECO:0000256" key="3">
    <source>
        <dbReference type="SAM" id="Phobius"/>
    </source>
</evidence>
<keyword evidence="5" id="KW-1185">Reference proteome</keyword>